<dbReference type="SUPFAM" id="SSF56219">
    <property type="entry name" value="DNase I-like"/>
    <property type="match status" value="1"/>
</dbReference>
<keyword evidence="2" id="KW-1185">Reference proteome</keyword>
<sequence length="126" mass="14396">MLALRRQLSENSEAPLLATINVGTLTLTGRNQELADFLRRRLVDIACIQETKEESARSRIAAVDQSDRLMSIKIDTGRKFSVFICAYAPLTVCKEVEKIMFWQELNDYITSISQDDTPAWSRPQWS</sequence>
<protein>
    <recommendedName>
        <fullName evidence="3">Endonuclease/exonuclease/phosphatase domain-containing protein</fullName>
    </recommendedName>
</protein>
<organism evidence="1 2">
    <name type="scientific">Strongylus vulgaris</name>
    <name type="common">Blood worm</name>
    <dbReference type="NCBI Taxonomy" id="40348"/>
    <lineage>
        <taxon>Eukaryota</taxon>
        <taxon>Metazoa</taxon>
        <taxon>Ecdysozoa</taxon>
        <taxon>Nematoda</taxon>
        <taxon>Chromadorea</taxon>
        <taxon>Rhabditida</taxon>
        <taxon>Rhabditina</taxon>
        <taxon>Rhabditomorpha</taxon>
        <taxon>Strongyloidea</taxon>
        <taxon>Strongylidae</taxon>
        <taxon>Strongylus</taxon>
    </lineage>
</organism>
<dbReference type="OrthoDB" id="418748at2759"/>
<dbReference type="EMBL" id="UYYB01102221">
    <property type="protein sequence ID" value="VDM78525.1"/>
    <property type="molecule type" value="Genomic_DNA"/>
</dbReference>
<dbReference type="Proteomes" id="UP000270094">
    <property type="component" value="Unassembled WGS sequence"/>
</dbReference>
<proteinExistence type="predicted"/>
<evidence type="ECO:0008006" key="3">
    <source>
        <dbReference type="Google" id="ProtNLM"/>
    </source>
</evidence>
<accession>A0A3P7L6X0</accession>
<gene>
    <name evidence="1" type="ORF">SVUK_LOCUS13523</name>
</gene>
<name>A0A3P7L6X0_STRVU</name>
<dbReference type="AlphaFoldDB" id="A0A3P7L6X0"/>
<dbReference type="InterPro" id="IPR036691">
    <property type="entry name" value="Endo/exonu/phosph_ase_sf"/>
</dbReference>
<evidence type="ECO:0000313" key="2">
    <source>
        <dbReference type="Proteomes" id="UP000270094"/>
    </source>
</evidence>
<reference evidence="1 2" key="1">
    <citation type="submission" date="2018-11" db="EMBL/GenBank/DDBJ databases">
        <authorList>
            <consortium name="Pathogen Informatics"/>
        </authorList>
    </citation>
    <scope>NUCLEOTIDE SEQUENCE [LARGE SCALE GENOMIC DNA]</scope>
</reference>
<evidence type="ECO:0000313" key="1">
    <source>
        <dbReference type="EMBL" id="VDM78525.1"/>
    </source>
</evidence>
<dbReference type="Gene3D" id="3.60.10.10">
    <property type="entry name" value="Endonuclease/exonuclease/phosphatase"/>
    <property type="match status" value="1"/>
</dbReference>